<name>A0A7S4E3S5_9STRA</name>
<gene>
    <name evidence="9" type="ORF">PCAL00307_LOCUS2682</name>
    <name evidence="10" type="ORF">PECAL_2P23840</name>
</gene>
<evidence type="ECO:0000313" key="9">
    <source>
        <dbReference type="EMBL" id="CAE0687248.1"/>
    </source>
</evidence>
<dbReference type="PRINTS" id="PR00368">
    <property type="entry name" value="FADPNR"/>
</dbReference>
<keyword evidence="5" id="KW-0520">NAD</keyword>
<dbReference type="Pfam" id="PF22366">
    <property type="entry name" value="NDH2_C"/>
    <property type="match status" value="1"/>
</dbReference>
<evidence type="ECO:0000256" key="6">
    <source>
        <dbReference type="SAM" id="MobiDB-lite"/>
    </source>
</evidence>
<comment type="similarity">
    <text evidence="1">Belongs to the NADH dehydrogenase family.</text>
</comment>
<dbReference type="GO" id="GO:0003954">
    <property type="term" value="F:NADH dehydrogenase activity"/>
    <property type="evidence" value="ECO:0007669"/>
    <property type="project" value="InterPro"/>
</dbReference>
<evidence type="ECO:0000256" key="3">
    <source>
        <dbReference type="ARBA" id="ARBA00022827"/>
    </source>
</evidence>
<evidence type="ECO:0000256" key="4">
    <source>
        <dbReference type="ARBA" id="ARBA00023002"/>
    </source>
</evidence>
<dbReference type="Gene3D" id="3.50.50.100">
    <property type="match status" value="1"/>
</dbReference>
<reference evidence="10" key="2">
    <citation type="submission" date="2021-11" db="EMBL/GenBank/DDBJ databases">
        <authorList>
            <consortium name="Genoscope - CEA"/>
            <person name="William W."/>
        </authorList>
    </citation>
    <scope>NUCLEOTIDE SEQUENCE</scope>
</reference>
<dbReference type="OrthoDB" id="3244603at2759"/>
<dbReference type="InterPro" id="IPR036188">
    <property type="entry name" value="FAD/NAD-bd_sf"/>
</dbReference>
<feature type="domain" description="FAD/NAD(P)-binding" evidence="7">
    <location>
        <begin position="97"/>
        <end position="441"/>
    </location>
</feature>
<dbReference type="Pfam" id="PF07992">
    <property type="entry name" value="Pyr_redox_2"/>
    <property type="match status" value="1"/>
</dbReference>
<dbReference type="InterPro" id="IPR054585">
    <property type="entry name" value="NDH2-like_C"/>
</dbReference>
<dbReference type="PANTHER" id="PTHR43706">
    <property type="entry name" value="NADH DEHYDROGENASE"/>
    <property type="match status" value="1"/>
</dbReference>
<dbReference type="GO" id="GO:0005739">
    <property type="term" value="C:mitochondrion"/>
    <property type="evidence" value="ECO:0007669"/>
    <property type="project" value="TreeGrafter"/>
</dbReference>
<dbReference type="SUPFAM" id="SSF51905">
    <property type="entry name" value="FAD/NAD(P)-binding domain"/>
    <property type="match status" value="2"/>
</dbReference>
<accession>A0A7S4E3S5</accession>
<evidence type="ECO:0000256" key="5">
    <source>
        <dbReference type="ARBA" id="ARBA00023027"/>
    </source>
</evidence>
<evidence type="ECO:0000259" key="7">
    <source>
        <dbReference type="Pfam" id="PF07992"/>
    </source>
</evidence>
<keyword evidence="4" id="KW-0560">Oxidoreductase</keyword>
<proteinExistence type="inferred from homology"/>
<evidence type="ECO:0000259" key="8">
    <source>
        <dbReference type="Pfam" id="PF22366"/>
    </source>
</evidence>
<organism evidence="9">
    <name type="scientific">Pelagomonas calceolata</name>
    <dbReference type="NCBI Taxonomy" id="35677"/>
    <lineage>
        <taxon>Eukaryota</taxon>
        <taxon>Sar</taxon>
        <taxon>Stramenopiles</taxon>
        <taxon>Ochrophyta</taxon>
        <taxon>Pelagophyceae</taxon>
        <taxon>Pelagomonadales</taxon>
        <taxon>Pelagomonadaceae</taxon>
        <taxon>Pelagomonas</taxon>
    </lineage>
</organism>
<dbReference type="PANTHER" id="PTHR43706:SF38">
    <property type="entry name" value="FAD_NAD(P)-BINDING DOMAIN-CONTAINING PROTEIN"/>
    <property type="match status" value="1"/>
</dbReference>
<sequence>MRCLYALITGAVALQPRYTPSRSLKTRLQVTGSEDDLRDEIARRNAAKADAPRVPTTQPEPTDPLGFASLLWERTLQYGSKLADSLSDEAPAKPTEDIVVLGSGWGAAALVGALGSNGERVTVVSPRNYFLFTPMLAGAAVGTVEYRSITQPVRSLNKHAAYVEATATAVDTERKVVVCEAVVCEGSQCSIDEFELPYDRVVIAVGATTNTFGVPGVREHCLFLKQISDADSLRKALGNAFERASLPTLSADERRRALSFCVVGAGPTGVEFCGELRDFLAADAARYYPDLVGEARVTLLEATDQVLGAFDASLRAEALDELRVRRLATDNQDIAGVDVKLGAQVTEVNGTHVLLGEADPVPYGFCVWATGNGAVSVVSETVSSLGEGAQAEAQATARGRLAVDPWLRVLGAPRGEVYALGDCACGAPPLPATAQVAAQQGEYLAGLLRGAGRYDLGAAKPCRAGGRRLDELFCETEGDSVVARPFQFLNLGILAYVGDSKALAQVSLGDSTLKDTGRRAFALWRSVYLAKQVSLRNRVLVAGDWVRDRVFGRDITRF</sequence>
<dbReference type="AlphaFoldDB" id="A0A7S4E3S5"/>
<protein>
    <recommendedName>
        <fullName evidence="12">FAD/NAD(P)-binding domain-containing protein</fullName>
    </recommendedName>
</protein>
<dbReference type="InterPro" id="IPR023753">
    <property type="entry name" value="FAD/NAD-binding_dom"/>
</dbReference>
<keyword evidence="11" id="KW-1185">Reference proteome</keyword>
<keyword evidence="3" id="KW-0274">FAD</keyword>
<dbReference type="Proteomes" id="UP000789595">
    <property type="component" value="Unassembled WGS sequence"/>
</dbReference>
<evidence type="ECO:0000256" key="2">
    <source>
        <dbReference type="ARBA" id="ARBA00022630"/>
    </source>
</evidence>
<feature type="domain" description="External alternative NADH-ubiquinone oxidoreductase-like C-terminal" evidence="8">
    <location>
        <begin position="491"/>
        <end position="554"/>
    </location>
</feature>
<feature type="region of interest" description="Disordered" evidence="6">
    <location>
        <begin position="45"/>
        <end position="64"/>
    </location>
</feature>
<reference evidence="9" key="1">
    <citation type="submission" date="2021-01" db="EMBL/GenBank/DDBJ databases">
        <authorList>
            <person name="Corre E."/>
            <person name="Pelletier E."/>
            <person name="Niang G."/>
            <person name="Scheremetjew M."/>
            <person name="Finn R."/>
            <person name="Kale V."/>
            <person name="Holt S."/>
            <person name="Cochrane G."/>
            <person name="Meng A."/>
            <person name="Brown T."/>
            <person name="Cohen L."/>
        </authorList>
    </citation>
    <scope>NUCLEOTIDE SEQUENCE</scope>
    <source>
        <strain evidence="9">CCMP1756</strain>
    </source>
</reference>
<dbReference type="EMBL" id="HBIW01003208">
    <property type="protein sequence ID" value="CAE0687248.1"/>
    <property type="molecule type" value="Transcribed_RNA"/>
</dbReference>
<dbReference type="InterPro" id="IPR045024">
    <property type="entry name" value="NDH-2"/>
</dbReference>
<dbReference type="EMBL" id="CAKKNE010000002">
    <property type="protein sequence ID" value="CAH0369267.1"/>
    <property type="molecule type" value="Genomic_DNA"/>
</dbReference>
<evidence type="ECO:0000256" key="1">
    <source>
        <dbReference type="ARBA" id="ARBA00005272"/>
    </source>
</evidence>
<evidence type="ECO:0008006" key="12">
    <source>
        <dbReference type="Google" id="ProtNLM"/>
    </source>
</evidence>
<evidence type="ECO:0000313" key="11">
    <source>
        <dbReference type="Proteomes" id="UP000789595"/>
    </source>
</evidence>
<evidence type="ECO:0000313" key="10">
    <source>
        <dbReference type="EMBL" id="CAH0369267.1"/>
    </source>
</evidence>
<keyword evidence="2" id="KW-0285">Flavoprotein</keyword>